<comment type="caution">
    <text evidence="2">The sequence shown here is derived from an EMBL/GenBank/DDBJ whole genome shotgun (WGS) entry which is preliminary data.</text>
</comment>
<evidence type="ECO:0000313" key="3">
    <source>
        <dbReference type="Proteomes" id="UP000573327"/>
    </source>
</evidence>
<proteinExistence type="predicted"/>
<dbReference type="EMBL" id="JACHJR010000001">
    <property type="protein sequence ID" value="MBB4951163.1"/>
    <property type="molecule type" value="Genomic_DNA"/>
</dbReference>
<keyword evidence="3" id="KW-1185">Reference proteome</keyword>
<evidence type="ECO:0000256" key="1">
    <source>
        <dbReference type="SAM" id="Phobius"/>
    </source>
</evidence>
<sequence length="179" mass="19548">MLLVVGMFAAVPGIVGLWDVQIQLFRLDRSLPEKLLGTLDQEWRAAQTFLTSGSLIISSAIVNTGAYRNALLAYARKTPTFEVDFPPSYLLMYGAFFSAVFAFVFMPVAMQWRSVATQLVNSVAPVPEAADLDDEWLARRSRLTTFLRLDLSLPKLLSPALGILAPLATSALSLVLPGS</sequence>
<keyword evidence="1" id="KW-0812">Transmembrane</keyword>
<dbReference type="Proteomes" id="UP000573327">
    <property type="component" value="Unassembled WGS sequence"/>
</dbReference>
<feature type="transmembrane region" description="Helical" evidence="1">
    <location>
        <begin position="90"/>
        <end position="109"/>
    </location>
</feature>
<gene>
    <name evidence="2" type="ORF">F4556_006698</name>
</gene>
<evidence type="ECO:0000313" key="2">
    <source>
        <dbReference type="EMBL" id="MBB4951163.1"/>
    </source>
</evidence>
<accession>A0A7W7WLD6</accession>
<name>A0A7W7WLD6_9ACTN</name>
<keyword evidence="1" id="KW-0472">Membrane</keyword>
<organism evidence="2 3">
    <name type="scientific">Kitasatospora gansuensis</name>
    <dbReference type="NCBI Taxonomy" id="258050"/>
    <lineage>
        <taxon>Bacteria</taxon>
        <taxon>Bacillati</taxon>
        <taxon>Actinomycetota</taxon>
        <taxon>Actinomycetes</taxon>
        <taxon>Kitasatosporales</taxon>
        <taxon>Streptomycetaceae</taxon>
        <taxon>Kitasatospora</taxon>
    </lineage>
</organism>
<dbReference type="RefSeq" id="WP_184922930.1">
    <property type="nucleotide sequence ID" value="NZ_JACHJR010000001.1"/>
</dbReference>
<feature type="transmembrane region" description="Helical" evidence="1">
    <location>
        <begin position="48"/>
        <end position="70"/>
    </location>
</feature>
<keyword evidence="1" id="KW-1133">Transmembrane helix</keyword>
<feature type="transmembrane region" description="Helical" evidence="1">
    <location>
        <begin position="156"/>
        <end position="176"/>
    </location>
</feature>
<reference evidence="2 3" key="1">
    <citation type="submission" date="2020-08" db="EMBL/GenBank/DDBJ databases">
        <title>Sequencing the genomes of 1000 actinobacteria strains.</title>
        <authorList>
            <person name="Klenk H.-P."/>
        </authorList>
    </citation>
    <scope>NUCLEOTIDE SEQUENCE [LARGE SCALE GENOMIC DNA]</scope>
    <source>
        <strain evidence="2 3">DSM 44786</strain>
    </source>
</reference>
<protein>
    <submittedName>
        <fullName evidence="2">Uncharacterized protein</fullName>
    </submittedName>
</protein>
<feature type="transmembrane region" description="Helical" evidence="1">
    <location>
        <begin position="6"/>
        <end position="27"/>
    </location>
</feature>
<dbReference type="AlphaFoldDB" id="A0A7W7WLD6"/>